<reference evidence="3 4" key="1">
    <citation type="submission" date="2018-03" db="EMBL/GenBank/DDBJ databases">
        <title>Whole genome sequencing of Histamine producing bacteria.</title>
        <authorList>
            <person name="Butler K."/>
        </authorList>
    </citation>
    <scope>NUCLEOTIDE SEQUENCE [LARGE SCALE GENOMIC DNA]</scope>
    <source>
        <strain evidence="2 4">FS-6.1</strain>
        <strain evidence="1 3">FS-6.2</strain>
    </source>
</reference>
<evidence type="ECO:0000313" key="2">
    <source>
        <dbReference type="EMBL" id="PSU53929.1"/>
    </source>
</evidence>
<dbReference type="Proteomes" id="UP000241618">
    <property type="component" value="Unassembled WGS sequence"/>
</dbReference>
<name>A0A2T3JX07_PHOPO</name>
<dbReference type="EMBL" id="PYMO01000001">
    <property type="protein sequence ID" value="PSU27796.1"/>
    <property type="molecule type" value="Genomic_DNA"/>
</dbReference>
<comment type="caution">
    <text evidence="2">The sequence shown here is derived from an EMBL/GenBank/DDBJ whole genome shotgun (WGS) entry which is preliminary data.</text>
</comment>
<sequence length="118" mass="13637">MSILHEPEIKSFWEACGPLDCCETLDDLTKDIMKNKNMIEPCRKWLSTCNRLKNINKNRDTLRLKHDAESDLGQWIPHSIFIFSAFLDGFELKPAGKRDGGEEWVFQTNVGKQIKPTI</sequence>
<evidence type="ECO:0000313" key="3">
    <source>
        <dbReference type="Proteomes" id="UP000241405"/>
    </source>
</evidence>
<keyword evidence="3" id="KW-1185">Reference proteome</keyword>
<organism evidence="2 4">
    <name type="scientific">Photobacterium phosphoreum</name>
    <dbReference type="NCBI Taxonomy" id="659"/>
    <lineage>
        <taxon>Bacteria</taxon>
        <taxon>Pseudomonadati</taxon>
        <taxon>Pseudomonadota</taxon>
        <taxon>Gammaproteobacteria</taxon>
        <taxon>Vibrionales</taxon>
        <taxon>Vibrionaceae</taxon>
        <taxon>Photobacterium</taxon>
    </lineage>
</organism>
<dbReference type="EMBL" id="PYMP01000001">
    <property type="protein sequence ID" value="PSU53929.1"/>
    <property type="molecule type" value="Genomic_DNA"/>
</dbReference>
<proteinExistence type="predicted"/>
<dbReference type="Proteomes" id="UP000241405">
    <property type="component" value="Unassembled WGS sequence"/>
</dbReference>
<evidence type="ECO:0000313" key="1">
    <source>
        <dbReference type="EMBL" id="PSU27796.1"/>
    </source>
</evidence>
<protein>
    <submittedName>
        <fullName evidence="2">Uncharacterized protein</fullName>
    </submittedName>
</protein>
<dbReference type="AlphaFoldDB" id="A0A2T3JX07"/>
<evidence type="ECO:0000313" key="4">
    <source>
        <dbReference type="Proteomes" id="UP000241618"/>
    </source>
</evidence>
<accession>A0A2T3JX07</accession>
<gene>
    <name evidence="2" type="ORF">C9J18_00125</name>
    <name evidence="1" type="ORF">CTM96_03485</name>
</gene>
<dbReference type="RefSeq" id="WP_107190008.1">
    <property type="nucleotide sequence ID" value="NZ_PYMN01000010.1"/>
</dbReference>